<dbReference type="PRINTS" id="PR00032">
    <property type="entry name" value="HTHARAC"/>
</dbReference>
<dbReference type="Proteomes" id="UP000070138">
    <property type="component" value="Unassembled WGS sequence"/>
</dbReference>
<dbReference type="InterPro" id="IPR018060">
    <property type="entry name" value="HTH_AraC"/>
</dbReference>
<dbReference type="AlphaFoldDB" id="A0A137RK35"/>
<dbReference type="STRING" id="1548749.LS48_03870"/>
<dbReference type="OrthoDB" id="799767at2"/>
<dbReference type="PANTHER" id="PTHR47893">
    <property type="entry name" value="REGULATORY PROTEIN PCHR"/>
    <property type="match status" value="1"/>
</dbReference>
<dbReference type="SUPFAM" id="SSF46689">
    <property type="entry name" value="Homeodomain-like"/>
    <property type="match status" value="1"/>
</dbReference>
<evidence type="ECO:0000259" key="4">
    <source>
        <dbReference type="PROSITE" id="PS01124"/>
    </source>
</evidence>
<dbReference type="EMBL" id="JRWG01000002">
    <property type="protein sequence ID" value="KXO00548.1"/>
    <property type="molecule type" value="Genomic_DNA"/>
</dbReference>
<sequence length="303" mass="34507">MEASKNVAQSLPAKEIGFYEETTISPGFFILKFNSETDENQNFKREVSSNFIQFHFCIKGSASFVFNKGNYKLSIQEGNSLLLYNPQRDLPLDLSLNPHSWVLSVLLPINKFHSLFSTEANYITFLSEENKDRKYYKDGHISPSMAVVLNQLMNYNLHPTIKPLYFKAKAYELLSLYFNRPADADVEQCPFLADEDNVSKIKKAKQIMVARMAEPPTLQQLADEINLPLNKLKEGFKQVYGDSVFSFLFDYKMEVARQLLATGSHNVNEVGLKVGYSTSSHFIAAFKKRFGTTPKKFLMGLNA</sequence>
<dbReference type="GO" id="GO:0043565">
    <property type="term" value="F:sequence-specific DNA binding"/>
    <property type="evidence" value="ECO:0007669"/>
    <property type="project" value="InterPro"/>
</dbReference>
<organism evidence="5 6">
    <name type="scientific">Aequorivita aquimaris</name>
    <dbReference type="NCBI Taxonomy" id="1548749"/>
    <lineage>
        <taxon>Bacteria</taxon>
        <taxon>Pseudomonadati</taxon>
        <taxon>Bacteroidota</taxon>
        <taxon>Flavobacteriia</taxon>
        <taxon>Flavobacteriales</taxon>
        <taxon>Flavobacteriaceae</taxon>
        <taxon>Aequorivita</taxon>
    </lineage>
</organism>
<dbReference type="Pfam" id="PF12833">
    <property type="entry name" value="HTH_18"/>
    <property type="match status" value="1"/>
</dbReference>
<keyword evidence="3" id="KW-0804">Transcription</keyword>
<evidence type="ECO:0000313" key="6">
    <source>
        <dbReference type="Proteomes" id="UP000070138"/>
    </source>
</evidence>
<proteinExistence type="predicted"/>
<dbReference type="Gene3D" id="1.10.10.60">
    <property type="entry name" value="Homeodomain-like"/>
    <property type="match status" value="1"/>
</dbReference>
<evidence type="ECO:0000256" key="3">
    <source>
        <dbReference type="ARBA" id="ARBA00023163"/>
    </source>
</evidence>
<protein>
    <submittedName>
        <fullName evidence="5">AraC family transcriptional regulator</fullName>
    </submittedName>
</protein>
<dbReference type="InterPro" id="IPR020449">
    <property type="entry name" value="Tscrpt_reg_AraC-type_HTH"/>
</dbReference>
<dbReference type="PROSITE" id="PS00041">
    <property type="entry name" value="HTH_ARAC_FAMILY_1"/>
    <property type="match status" value="1"/>
</dbReference>
<dbReference type="InterPro" id="IPR053142">
    <property type="entry name" value="PchR_regulatory_protein"/>
</dbReference>
<dbReference type="PANTHER" id="PTHR47893:SF1">
    <property type="entry name" value="REGULATORY PROTEIN PCHR"/>
    <property type="match status" value="1"/>
</dbReference>
<comment type="caution">
    <text evidence="5">The sequence shown here is derived from an EMBL/GenBank/DDBJ whole genome shotgun (WGS) entry which is preliminary data.</text>
</comment>
<reference evidence="6" key="1">
    <citation type="submission" date="2014-10" db="EMBL/GenBank/DDBJ databases">
        <title>Genome sequencing of Vitellibacter sp. D-24.</title>
        <authorList>
            <person name="Thevarajoo S."/>
            <person name="Selvaratnam C."/>
            <person name="Goh K.M."/>
            <person name="Chong C.S."/>
        </authorList>
    </citation>
    <scope>NUCLEOTIDE SEQUENCE [LARGE SCALE GENOMIC DNA]</scope>
    <source>
        <strain evidence="6">D-24</strain>
    </source>
</reference>
<reference evidence="5 6" key="2">
    <citation type="journal article" date="2016" name="Int. J. Syst. Evol. Microbiol.">
        <title>Vitellibacter aquimaris sp. nov., a marine bacterium isolated from seawater.</title>
        <authorList>
            <person name="Thevarajoo S."/>
            <person name="Selvaratnam C."/>
            <person name="Goh K.M."/>
            <person name="Hong K.W."/>
            <person name="Chan X.Y."/>
            <person name="Chan K.G."/>
            <person name="Chong C.S."/>
        </authorList>
    </citation>
    <scope>NUCLEOTIDE SEQUENCE [LARGE SCALE GENOMIC DNA]</scope>
    <source>
        <strain evidence="5 6">D-24</strain>
    </source>
</reference>
<dbReference type="PROSITE" id="PS01124">
    <property type="entry name" value="HTH_ARAC_FAMILY_2"/>
    <property type="match status" value="1"/>
</dbReference>
<evidence type="ECO:0000256" key="1">
    <source>
        <dbReference type="ARBA" id="ARBA00023015"/>
    </source>
</evidence>
<dbReference type="InterPro" id="IPR009057">
    <property type="entry name" value="Homeodomain-like_sf"/>
</dbReference>
<evidence type="ECO:0000313" key="5">
    <source>
        <dbReference type="EMBL" id="KXO00548.1"/>
    </source>
</evidence>
<keyword evidence="6" id="KW-1185">Reference proteome</keyword>
<name>A0A137RK35_9FLAO</name>
<keyword evidence="1" id="KW-0805">Transcription regulation</keyword>
<dbReference type="InterPro" id="IPR018062">
    <property type="entry name" value="HTH_AraC-typ_CS"/>
</dbReference>
<gene>
    <name evidence="5" type="ORF">LS48_03870</name>
</gene>
<evidence type="ECO:0000256" key="2">
    <source>
        <dbReference type="ARBA" id="ARBA00023125"/>
    </source>
</evidence>
<dbReference type="PATRIC" id="fig|1548749.3.peg.820"/>
<accession>A0A137RK35</accession>
<dbReference type="GO" id="GO:0003700">
    <property type="term" value="F:DNA-binding transcription factor activity"/>
    <property type="evidence" value="ECO:0007669"/>
    <property type="project" value="InterPro"/>
</dbReference>
<keyword evidence="2" id="KW-0238">DNA-binding</keyword>
<dbReference type="RefSeq" id="WP_062620139.1">
    <property type="nucleotide sequence ID" value="NZ_JRWG01000002.1"/>
</dbReference>
<feature type="domain" description="HTH araC/xylS-type" evidence="4">
    <location>
        <begin position="202"/>
        <end position="300"/>
    </location>
</feature>
<dbReference type="SMART" id="SM00342">
    <property type="entry name" value="HTH_ARAC"/>
    <property type="match status" value="1"/>
</dbReference>